<proteinExistence type="predicted"/>
<keyword evidence="3" id="KW-1185">Reference proteome</keyword>
<evidence type="ECO:0000259" key="1">
    <source>
        <dbReference type="Pfam" id="PF09348"/>
    </source>
</evidence>
<reference evidence="2 3" key="1">
    <citation type="submission" date="2020-07" db="EMBL/GenBank/DDBJ databases">
        <title>Sequencing the genomes of 1000 actinobacteria strains.</title>
        <authorList>
            <person name="Klenk H.-P."/>
        </authorList>
    </citation>
    <scope>NUCLEOTIDE SEQUENCE [LARGE SCALE GENOMIC DNA]</scope>
    <source>
        <strain evidence="2 3">DSM 23987</strain>
    </source>
</reference>
<gene>
    <name evidence="2" type="ORF">BJ986_001455</name>
</gene>
<feature type="domain" description="DUF1990" evidence="1">
    <location>
        <begin position="7"/>
        <end position="156"/>
    </location>
</feature>
<accession>A0A852WD63</accession>
<dbReference type="PANTHER" id="PTHR34202">
    <property type="entry name" value="UPF0548 PROTEIN"/>
    <property type="match status" value="1"/>
</dbReference>
<dbReference type="EMBL" id="JACCAB010000001">
    <property type="protein sequence ID" value="NYG06968.1"/>
    <property type="molecule type" value="Genomic_DNA"/>
</dbReference>
<dbReference type="InterPro" id="IPR018960">
    <property type="entry name" value="DUF1990"/>
</dbReference>
<dbReference type="PANTHER" id="PTHR34202:SF1">
    <property type="entry name" value="UPF0548 PROTEIN"/>
    <property type="match status" value="1"/>
</dbReference>
<evidence type="ECO:0000313" key="2">
    <source>
        <dbReference type="EMBL" id="NYG06968.1"/>
    </source>
</evidence>
<protein>
    <submittedName>
        <fullName evidence="2">Uncharacterized protein (UPF0548 family)</fullName>
    </submittedName>
</protein>
<name>A0A852WD63_9MICO</name>
<organism evidence="2 3">
    <name type="scientific">Pedococcus badiiscoriae</name>
    <dbReference type="NCBI Taxonomy" id="642776"/>
    <lineage>
        <taxon>Bacteria</taxon>
        <taxon>Bacillati</taxon>
        <taxon>Actinomycetota</taxon>
        <taxon>Actinomycetes</taxon>
        <taxon>Micrococcales</taxon>
        <taxon>Intrasporangiaceae</taxon>
        <taxon>Pedococcus</taxon>
    </lineage>
</organism>
<sequence length="165" mass="18312">MADESWSDAPSGSRPFERTVLIGDTAAQWLLATEAVLAWGVKTRSGFAVLHSAGTDGHVVDGAEYTLVAEVGPLRIHEPVRVVSVVDLPDRCGFAYATRPGHPVTGEEAFIVHRTADGRVWFTLRSLTRPGIGRWRLAFPVILLAQRWYRRRYLKAMREIVSTAD</sequence>
<dbReference type="PIRSF" id="PIRSF010260">
    <property type="entry name" value="UCP010260"/>
    <property type="match status" value="1"/>
</dbReference>
<dbReference type="AlphaFoldDB" id="A0A852WD63"/>
<comment type="caution">
    <text evidence="2">The sequence shown here is derived from an EMBL/GenBank/DDBJ whole genome shotgun (WGS) entry which is preliminary data.</text>
</comment>
<evidence type="ECO:0000313" key="3">
    <source>
        <dbReference type="Proteomes" id="UP000573599"/>
    </source>
</evidence>
<dbReference type="RefSeq" id="WP_202881200.1">
    <property type="nucleotide sequence ID" value="NZ_JACCAB010000001.1"/>
</dbReference>
<dbReference type="Proteomes" id="UP000573599">
    <property type="component" value="Unassembled WGS sequence"/>
</dbReference>
<dbReference type="Pfam" id="PF09348">
    <property type="entry name" value="DUF1990"/>
    <property type="match status" value="1"/>
</dbReference>
<dbReference type="InterPro" id="IPR014457">
    <property type="entry name" value="UCP010260"/>
</dbReference>